<dbReference type="EMBL" id="HBEZ01029753">
    <property type="protein sequence ID" value="CAD8638724.1"/>
    <property type="molecule type" value="Transcribed_RNA"/>
</dbReference>
<feature type="compositionally biased region" description="Acidic residues" evidence="1">
    <location>
        <begin position="353"/>
        <end position="364"/>
    </location>
</feature>
<dbReference type="AlphaFoldDB" id="A0A7S0QMF7"/>
<accession>A0A7S0QMF7</accession>
<reference evidence="2" key="1">
    <citation type="submission" date="2021-01" db="EMBL/GenBank/DDBJ databases">
        <authorList>
            <person name="Corre E."/>
            <person name="Pelletier E."/>
            <person name="Niang G."/>
            <person name="Scheremetjew M."/>
            <person name="Finn R."/>
            <person name="Kale V."/>
            <person name="Holt S."/>
            <person name="Cochrane G."/>
            <person name="Meng A."/>
            <person name="Brown T."/>
            <person name="Cohen L."/>
        </authorList>
    </citation>
    <scope>NUCLEOTIDE SEQUENCE</scope>
    <source>
        <strain evidence="2">CCAP979/52</strain>
    </source>
</reference>
<feature type="region of interest" description="Disordered" evidence="1">
    <location>
        <begin position="112"/>
        <end position="226"/>
    </location>
</feature>
<proteinExistence type="predicted"/>
<feature type="compositionally biased region" description="Basic and acidic residues" evidence="1">
    <location>
        <begin position="207"/>
        <end position="223"/>
    </location>
</feature>
<gene>
    <name evidence="2" type="ORF">CCUR1050_LOCUS16408</name>
</gene>
<feature type="region of interest" description="Disordered" evidence="1">
    <location>
        <begin position="327"/>
        <end position="370"/>
    </location>
</feature>
<sequence>MGSFGLEILVNHQGDAARMQSNVLENLLGLLDTKCMDRYALPHSFESTDTEQESRKRKLSSFVEAESELECIHKAKRVRFAVNSKIRLVSEHSNSNDHRMSRDDVLIEENESSLSANPLPSENDADAISFPAGNAGDDESSDEDQDESDDNSLNEFAGFSESEDESEASEAGAQSTPAVRGEAVDDARSSSSECEQDRVHSSYGTEGDEHSFEDTEIHTKEEDGPSIATTVAQAVILELVERLQMSRAEVMATFRSALSAAVSAAPPRADGGSAGDGILGGVLERLRRLIERIDECGQAALLPSTLVIGAAFLPALRFLISTIEAADDDDDSDEEDDEDFGAVTTADGAWDSGESDDSQEEAGELDSAAKSSLGEAAAIAGCADTAVEPLSPAAAAAAAR</sequence>
<protein>
    <submittedName>
        <fullName evidence="2">Uncharacterized protein</fullName>
    </submittedName>
</protein>
<name>A0A7S0QMF7_9CRYP</name>
<feature type="compositionally biased region" description="Acidic residues" evidence="1">
    <location>
        <begin position="136"/>
        <end position="152"/>
    </location>
</feature>
<organism evidence="2">
    <name type="scientific">Cryptomonas curvata</name>
    <dbReference type="NCBI Taxonomy" id="233186"/>
    <lineage>
        <taxon>Eukaryota</taxon>
        <taxon>Cryptophyceae</taxon>
        <taxon>Cryptomonadales</taxon>
        <taxon>Cryptomonadaceae</taxon>
        <taxon>Cryptomonas</taxon>
    </lineage>
</organism>
<evidence type="ECO:0000256" key="1">
    <source>
        <dbReference type="SAM" id="MobiDB-lite"/>
    </source>
</evidence>
<feature type="compositionally biased region" description="Acidic residues" evidence="1">
    <location>
        <begin position="327"/>
        <end position="340"/>
    </location>
</feature>
<evidence type="ECO:0000313" key="2">
    <source>
        <dbReference type="EMBL" id="CAD8638724.1"/>
    </source>
</evidence>